<dbReference type="InterPro" id="IPR007157">
    <property type="entry name" value="PspA_VIPP1"/>
</dbReference>
<organism evidence="4 5">
    <name type="scientific">Evansella tamaricis</name>
    <dbReference type="NCBI Taxonomy" id="2069301"/>
    <lineage>
        <taxon>Bacteria</taxon>
        <taxon>Bacillati</taxon>
        <taxon>Bacillota</taxon>
        <taxon>Bacilli</taxon>
        <taxon>Bacillales</taxon>
        <taxon>Bacillaceae</taxon>
        <taxon>Evansella</taxon>
    </lineage>
</organism>
<dbReference type="Proteomes" id="UP000784880">
    <property type="component" value="Unassembled WGS sequence"/>
</dbReference>
<sequence>MTNLFTRMKDAIAEDMEDLVGKKDGRNPIVALNQYLRQSEQETEKVRKLVERQYRLHEEFTKEYEQVVQMASKRKHQADVAQKAGEEAMYQFAVREMEAYEEKAIRLKVAKEESEEQLQILEQKYEEMMHKLKDMKYRQLELMGKENLARATQQMEKVVGGAMSSSISEQEDVIQGSQENGNHFRNSFDSRIAKLEEKWNEKEDSKN</sequence>
<name>A0ABS6JC51_9BACI</name>
<evidence type="ECO:0000313" key="5">
    <source>
        <dbReference type="Proteomes" id="UP000784880"/>
    </source>
</evidence>
<dbReference type="EMBL" id="JAHQCS010000056">
    <property type="protein sequence ID" value="MBU9711000.1"/>
    <property type="molecule type" value="Genomic_DNA"/>
</dbReference>
<evidence type="ECO:0000256" key="3">
    <source>
        <dbReference type="SAM" id="MobiDB-lite"/>
    </source>
</evidence>
<comment type="caution">
    <text evidence="4">The sequence shown here is derived from an EMBL/GenBank/DDBJ whole genome shotgun (WGS) entry which is preliminary data.</text>
</comment>
<dbReference type="PANTHER" id="PTHR31088:SF6">
    <property type="entry name" value="PHAGE SHOCK PROTEIN A"/>
    <property type="match status" value="1"/>
</dbReference>
<evidence type="ECO:0000256" key="1">
    <source>
        <dbReference type="ARBA" id="ARBA00043985"/>
    </source>
</evidence>
<dbReference type="Pfam" id="PF04012">
    <property type="entry name" value="PspA_IM30"/>
    <property type="match status" value="1"/>
</dbReference>
<proteinExistence type="inferred from homology"/>
<keyword evidence="2" id="KW-0175">Coiled coil</keyword>
<reference evidence="4 5" key="1">
    <citation type="submission" date="2021-06" db="EMBL/GenBank/DDBJ databases">
        <title>Bacillus sp. RD4P76, an endophyte from a halophyte.</title>
        <authorList>
            <person name="Sun J.-Q."/>
        </authorList>
    </citation>
    <scope>NUCLEOTIDE SEQUENCE [LARGE SCALE GENOMIC DNA]</scope>
    <source>
        <strain evidence="4 5">CGMCC 1.15917</strain>
    </source>
</reference>
<dbReference type="PANTHER" id="PTHR31088">
    <property type="entry name" value="MEMBRANE-ASSOCIATED PROTEIN VIPP1, CHLOROPLASTIC"/>
    <property type="match status" value="1"/>
</dbReference>
<feature type="region of interest" description="Disordered" evidence="3">
    <location>
        <begin position="166"/>
        <end position="187"/>
    </location>
</feature>
<comment type="similarity">
    <text evidence="1">Belongs to the PspA/Vipp/IM30 family.</text>
</comment>
<evidence type="ECO:0000313" key="4">
    <source>
        <dbReference type="EMBL" id="MBU9711000.1"/>
    </source>
</evidence>
<dbReference type="RefSeq" id="WP_217064887.1">
    <property type="nucleotide sequence ID" value="NZ_JAHQCS010000056.1"/>
</dbReference>
<evidence type="ECO:0000256" key="2">
    <source>
        <dbReference type="SAM" id="Coils"/>
    </source>
</evidence>
<gene>
    <name evidence="4" type="ORF">KS419_04525</name>
</gene>
<feature type="coiled-coil region" evidence="2">
    <location>
        <begin position="83"/>
        <end position="138"/>
    </location>
</feature>
<protein>
    <submittedName>
        <fullName evidence="4">PspA/IM30 family protein</fullName>
    </submittedName>
</protein>
<accession>A0ABS6JC51</accession>
<keyword evidence="5" id="KW-1185">Reference proteome</keyword>
<feature type="compositionally biased region" description="Polar residues" evidence="3">
    <location>
        <begin position="175"/>
        <end position="185"/>
    </location>
</feature>